<evidence type="ECO:0000313" key="2">
    <source>
        <dbReference type="EMBL" id="RJX39794.1"/>
    </source>
</evidence>
<keyword evidence="3" id="KW-1185">Reference proteome</keyword>
<dbReference type="Proteomes" id="UP000267798">
    <property type="component" value="Unassembled WGS sequence"/>
</dbReference>
<dbReference type="InterPro" id="IPR050765">
    <property type="entry name" value="Riboflavin_Biosynth_HTPR"/>
</dbReference>
<dbReference type="EMBL" id="QXQB01000002">
    <property type="protein sequence ID" value="RJX39794.1"/>
    <property type="molecule type" value="Genomic_DNA"/>
</dbReference>
<dbReference type="GO" id="GO:0008703">
    <property type="term" value="F:5-amino-6-(5-phosphoribosylamino)uracil reductase activity"/>
    <property type="evidence" value="ECO:0007669"/>
    <property type="project" value="InterPro"/>
</dbReference>
<name>A0A3A6Q1C9_9BACL</name>
<comment type="caution">
    <text evidence="2">The sequence shown here is derived from an EMBL/GenBank/DDBJ whole genome shotgun (WGS) entry which is preliminary data.</text>
</comment>
<reference evidence="2 3" key="1">
    <citation type="submission" date="2018-09" db="EMBL/GenBank/DDBJ databases">
        <title>Paenibacillus aracenensis nov. sp. isolated from a cave in southern Spain.</title>
        <authorList>
            <person name="Jurado V."/>
            <person name="Gutierrez-Patricio S."/>
            <person name="Gonzalez-Pimentel J.L."/>
            <person name="Miller A.Z."/>
            <person name="Laiz L."/>
            <person name="Saiz-Jimenez C."/>
        </authorList>
    </citation>
    <scope>NUCLEOTIDE SEQUENCE [LARGE SCALE GENOMIC DNA]</scope>
    <source>
        <strain evidence="2 3">JCM 19203</strain>
    </source>
</reference>
<dbReference type="OrthoDB" id="195113at2"/>
<dbReference type="InterPro" id="IPR002734">
    <property type="entry name" value="RibDG_C"/>
</dbReference>
<accession>A0A3A6Q1C9</accession>
<dbReference type="Gene3D" id="3.40.430.10">
    <property type="entry name" value="Dihydrofolate Reductase, subunit A"/>
    <property type="match status" value="1"/>
</dbReference>
<dbReference type="AlphaFoldDB" id="A0A3A6Q1C9"/>
<evidence type="ECO:0000313" key="3">
    <source>
        <dbReference type="Proteomes" id="UP000267798"/>
    </source>
</evidence>
<sequence>MRKLIVQEMVSLDGYFAGLQGEIDWHQADEDYVSYAKSFLQSVDLLLFGRVTYELMAAFWPLAKHELASIMNEREKIVFSKSLTAAHWPHTRLVPEDACEEVARLKGEAGQDIAVLGSGSLASSLLRAGLVDEIQLTVVPIVLGRGIPLFRDIREPALLQLVHSESYPSGNVLLHYHVNRGLSNGA</sequence>
<dbReference type="InterPro" id="IPR024072">
    <property type="entry name" value="DHFR-like_dom_sf"/>
</dbReference>
<dbReference type="SUPFAM" id="SSF53597">
    <property type="entry name" value="Dihydrofolate reductase-like"/>
    <property type="match status" value="1"/>
</dbReference>
<gene>
    <name evidence="2" type="ORF">D3P09_10375</name>
</gene>
<dbReference type="RefSeq" id="WP_120109562.1">
    <property type="nucleotide sequence ID" value="NZ_QXQB01000002.1"/>
</dbReference>
<evidence type="ECO:0000259" key="1">
    <source>
        <dbReference type="Pfam" id="PF01872"/>
    </source>
</evidence>
<dbReference type="PANTHER" id="PTHR38011">
    <property type="entry name" value="DIHYDROFOLATE REDUCTASE FAMILY PROTEIN (AFU_ORTHOLOGUE AFUA_8G06820)"/>
    <property type="match status" value="1"/>
</dbReference>
<proteinExistence type="predicted"/>
<dbReference type="PANTHER" id="PTHR38011:SF11">
    <property type="entry name" value="2,5-DIAMINO-6-RIBOSYLAMINO-4(3H)-PYRIMIDINONE 5'-PHOSPHATE REDUCTASE"/>
    <property type="match status" value="1"/>
</dbReference>
<organism evidence="2 3">
    <name type="scientific">Paenibacillus pinisoli</name>
    <dbReference type="NCBI Taxonomy" id="1276110"/>
    <lineage>
        <taxon>Bacteria</taxon>
        <taxon>Bacillati</taxon>
        <taxon>Bacillota</taxon>
        <taxon>Bacilli</taxon>
        <taxon>Bacillales</taxon>
        <taxon>Paenibacillaceae</taxon>
        <taxon>Paenibacillus</taxon>
    </lineage>
</organism>
<dbReference type="Pfam" id="PF01872">
    <property type="entry name" value="RibD_C"/>
    <property type="match status" value="1"/>
</dbReference>
<feature type="domain" description="Bacterial bifunctional deaminase-reductase C-terminal" evidence="1">
    <location>
        <begin position="2"/>
        <end position="173"/>
    </location>
</feature>
<dbReference type="GO" id="GO:0009231">
    <property type="term" value="P:riboflavin biosynthetic process"/>
    <property type="evidence" value="ECO:0007669"/>
    <property type="project" value="InterPro"/>
</dbReference>
<protein>
    <submittedName>
        <fullName evidence="2">Dihydrofolate reductase</fullName>
    </submittedName>
</protein>